<protein>
    <submittedName>
        <fullName evidence="3">Membrane protein</fullName>
    </submittedName>
</protein>
<accession>A0A0R0CXJ7</accession>
<feature type="transmembrane region" description="Helical" evidence="1">
    <location>
        <begin position="88"/>
        <end position="107"/>
    </location>
</feature>
<evidence type="ECO:0000256" key="1">
    <source>
        <dbReference type="SAM" id="Phobius"/>
    </source>
</evidence>
<evidence type="ECO:0000259" key="2">
    <source>
        <dbReference type="Pfam" id="PF01578"/>
    </source>
</evidence>
<feature type="transmembrane region" description="Helical" evidence="1">
    <location>
        <begin position="171"/>
        <end position="194"/>
    </location>
</feature>
<dbReference type="EMBL" id="LDJM01000042">
    <property type="protein sequence ID" value="KRG74473.1"/>
    <property type="molecule type" value="Genomic_DNA"/>
</dbReference>
<dbReference type="Proteomes" id="UP000050956">
    <property type="component" value="Unassembled WGS sequence"/>
</dbReference>
<dbReference type="AlphaFoldDB" id="A0A0R0CXJ7"/>
<keyword evidence="1" id="KW-0812">Transmembrane</keyword>
<dbReference type="InterPro" id="IPR002541">
    <property type="entry name" value="Cyt_c_assembly"/>
</dbReference>
<dbReference type="GO" id="GO:0017004">
    <property type="term" value="P:cytochrome complex assembly"/>
    <property type="evidence" value="ECO:0007669"/>
    <property type="project" value="InterPro"/>
</dbReference>
<evidence type="ECO:0000313" key="4">
    <source>
        <dbReference type="Proteomes" id="UP000050956"/>
    </source>
</evidence>
<dbReference type="GO" id="GO:0020037">
    <property type="term" value="F:heme binding"/>
    <property type="evidence" value="ECO:0007669"/>
    <property type="project" value="InterPro"/>
</dbReference>
<dbReference type="InterPro" id="IPR052372">
    <property type="entry name" value="YpjD/HemX"/>
</dbReference>
<feature type="domain" description="Cytochrome c assembly protein" evidence="2">
    <location>
        <begin position="44"/>
        <end position="254"/>
    </location>
</feature>
<feature type="transmembrane region" description="Helical" evidence="1">
    <location>
        <begin position="236"/>
        <end position="259"/>
    </location>
</feature>
<dbReference type="GO" id="GO:0005886">
    <property type="term" value="C:plasma membrane"/>
    <property type="evidence" value="ECO:0007669"/>
    <property type="project" value="TreeGrafter"/>
</dbReference>
<sequence length="260" mass="28325">MTIVLIALVLYLLASGLLLQEGKQADRPRGPWLGLASAAVLLHASYHALVAWQTPGGPDMHFFAALSLVGLGMAGLTTVVAARGQLTALGLVAYPLAALLLLAYHLYGHAPSPALGWRLETHAWTALLAYATLAISAVLALMLRIQERALRQRSFSRFSRRLPPLHELETLLFRTITAGFILLSATLLTGVLFVDDLLAQKLVHKTVLSVLSWLVFGTLLLGRWRWGWRGKKAVRLTLIASALLLLAFFGSKAAIELIFH</sequence>
<name>A0A0R0CXJ7_9GAMM</name>
<dbReference type="Pfam" id="PF01578">
    <property type="entry name" value="Cytochrom_C_asm"/>
    <property type="match status" value="1"/>
</dbReference>
<dbReference type="PANTHER" id="PTHR38034">
    <property type="entry name" value="INNER MEMBRANE PROTEIN YPJD"/>
    <property type="match status" value="1"/>
</dbReference>
<keyword evidence="4" id="KW-1185">Reference proteome</keyword>
<dbReference type="PATRIC" id="fig|336566.3.peg.2350"/>
<dbReference type="OrthoDB" id="9780793at2"/>
<dbReference type="RefSeq" id="WP_057638902.1">
    <property type="nucleotide sequence ID" value="NZ_LDJM01000042.1"/>
</dbReference>
<keyword evidence="1" id="KW-1133">Transmembrane helix</keyword>
<feature type="transmembrane region" description="Helical" evidence="1">
    <location>
        <begin position="206"/>
        <end position="224"/>
    </location>
</feature>
<proteinExistence type="predicted"/>
<feature type="transmembrane region" description="Helical" evidence="1">
    <location>
        <begin position="62"/>
        <end position="81"/>
    </location>
</feature>
<feature type="transmembrane region" description="Helical" evidence="1">
    <location>
        <begin position="127"/>
        <end position="145"/>
    </location>
</feature>
<reference evidence="3 4" key="1">
    <citation type="submission" date="2015-05" db="EMBL/GenBank/DDBJ databases">
        <title>Genome sequencing and analysis of members of genus Stenotrophomonas.</title>
        <authorList>
            <person name="Patil P.P."/>
            <person name="Midha S."/>
            <person name="Patil P.B."/>
        </authorList>
    </citation>
    <scope>NUCLEOTIDE SEQUENCE [LARGE SCALE GENOMIC DNA]</scope>
    <source>
        <strain evidence="3 4">DSM 24757</strain>
    </source>
</reference>
<comment type="caution">
    <text evidence="3">The sequence shown here is derived from an EMBL/GenBank/DDBJ whole genome shotgun (WGS) entry which is preliminary data.</text>
</comment>
<evidence type="ECO:0000313" key="3">
    <source>
        <dbReference type="EMBL" id="KRG74473.1"/>
    </source>
</evidence>
<gene>
    <name evidence="3" type="ORF">ABB30_13910</name>
</gene>
<organism evidence="3 4">
    <name type="scientific">Stenotrophomonas ginsengisoli</name>
    <dbReference type="NCBI Taxonomy" id="336566"/>
    <lineage>
        <taxon>Bacteria</taxon>
        <taxon>Pseudomonadati</taxon>
        <taxon>Pseudomonadota</taxon>
        <taxon>Gammaproteobacteria</taxon>
        <taxon>Lysobacterales</taxon>
        <taxon>Lysobacteraceae</taxon>
        <taxon>Stenotrophomonas</taxon>
    </lineage>
</organism>
<keyword evidence="1" id="KW-0472">Membrane</keyword>
<dbReference type="PANTHER" id="PTHR38034:SF1">
    <property type="entry name" value="INNER MEMBRANE PROTEIN YPJD"/>
    <property type="match status" value="1"/>
</dbReference>
<dbReference type="STRING" id="336566.ABB30_13910"/>